<evidence type="ECO:0000313" key="5">
    <source>
        <dbReference type="Proteomes" id="UP000015480"/>
    </source>
</evidence>
<sequence length="139" mass="15664">MFLSSISAPGGIIPSRAHCVSGSAMSRHALYKTARWRSARLAHLRQEPLCRMCQLRGILNDGSRSASGEPQGNPKRRFLVVDHVIPHRGDLVLFWDQSNWQTLCPDHHDVVKQREEVRGFSNARGPDGWPLDPQHPANR</sequence>
<proteinExistence type="predicted"/>
<dbReference type="EMBL" id="CP006650">
    <property type="protein sequence ID" value="AGT10552.1"/>
    <property type="molecule type" value="Genomic_DNA"/>
</dbReference>
<accession>S5XY13</accession>
<keyword evidence="3" id="KW-0378">Hydrolase</keyword>
<dbReference type="GO" id="GO:0004519">
    <property type="term" value="F:endonuclease activity"/>
    <property type="evidence" value="ECO:0007669"/>
    <property type="project" value="UniProtKB-KW"/>
</dbReference>
<evidence type="ECO:0000313" key="3">
    <source>
        <dbReference type="EMBL" id="AGT08340.1"/>
    </source>
</evidence>
<dbReference type="HOGENOM" id="CLU_108879_2_1_5"/>
<dbReference type="EMBL" id="CP006650">
    <property type="protein sequence ID" value="AGT08340.1"/>
    <property type="molecule type" value="Genomic_DNA"/>
</dbReference>
<reference evidence="3 5" key="1">
    <citation type="journal article" date="2014" name="BMC Genomics">
        <title>Architecture and functions of a multipartite genome of the methylotrophic bacterium Paracoccus aminophilus JCM 7686, containing primary and secondary chromids.</title>
        <authorList>
            <person name="Dziewit L."/>
            <person name="Czarnecki J."/>
            <person name="Wibberg D."/>
            <person name="Radlinska M."/>
            <person name="Mrozek P."/>
            <person name="Szymczak M."/>
            <person name="Schluter A."/>
            <person name="Puhler A."/>
            <person name="Bartosik D."/>
        </authorList>
    </citation>
    <scope>NUCLEOTIDE SEQUENCE [LARGE SCALE GENOMIC DNA]</scope>
    <source>
        <strain evidence="3">JCM 7686</strain>
    </source>
</reference>
<feature type="region of interest" description="Disordered" evidence="1">
    <location>
        <begin position="117"/>
        <end position="139"/>
    </location>
</feature>
<dbReference type="KEGG" id="pami:JCM7686_2016"/>
<evidence type="ECO:0000259" key="2">
    <source>
        <dbReference type="SMART" id="SM00507"/>
    </source>
</evidence>
<keyword evidence="5" id="KW-1185">Reference proteome</keyword>
<dbReference type="eggNOG" id="COG1403">
    <property type="taxonomic scope" value="Bacteria"/>
</dbReference>
<evidence type="ECO:0000313" key="4">
    <source>
        <dbReference type="EMBL" id="AGT10552.1"/>
    </source>
</evidence>
<evidence type="ECO:0000256" key="1">
    <source>
        <dbReference type="SAM" id="MobiDB-lite"/>
    </source>
</evidence>
<protein>
    <submittedName>
        <fullName evidence="3">HNH endonuclease</fullName>
    </submittedName>
</protein>
<dbReference type="PATRIC" id="fig|1367847.3.peg.1209"/>
<name>S5XY13_PARAH</name>
<feature type="domain" description="HNH nuclease" evidence="2">
    <location>
        <begin position="38"/>
        <end position="109"/>
    </location>
</feature>
<organism evidence="3 5">
    <name type="scientific">Paracoccus aminophilus JCM 7686</name>
    <dbReference type="NCBI Taxonomy" id="1367847"/>
    <lineage>
        <taxon>Bacteria</taxon>
        <taxon>Pseudomonadati</taxon>
        <taxon>Pseudomonadota</taxon>
        <taxon>Alphaproteobacteria</taxon>
        <taxon>Rhodobacterales</taxon>
        <taxon>Paracoccaceae</taxon>
        <taxon>Paracoccus</taxon>
    </lineage>
</organism>
<gene>
    <name evidence="3" type="ORF">JCM7686_1236</name>
    <name evidence="4" type="ORF">JCM7686_2016</name>
</gene>
<dbReference type="STRING" id="1367847.JCM7686_1236"/>
<dbReference type="KEGG" id="pami:JCM7686_1236"/>
<dbReference type="Proteomes" id="UP000015480">
    <property type="component" value="Chromosome"/>
</dbReference>
<dbReference type="AlphaFoldDB" id="S5XY13"/>
<dbReference type="CDD" id="cd00085">
    <property type="entry name" value="HNHc"/>
    <property type="match status" value="1"/>
</dbReference>
<keyword evidence="3" id="KW-0540">Nuclease</keyword>
<dbReference type="SMART" id="SM00507">
    <property type="entry name" value="HNHc"/>
    <property type="match status" value="1"/>
</dbReference>
<keyword evidence="3" id="KW-0255">Endonuclease</keyword>
<dbReference type="InterPro" id="IPR003615">
    <property type="entry name" value="HNH_nuc"/>
</dbReference>